<dbReference type="EMBL" id="VRMG01000009">
    <property type="protein sequence ID" value="TXN29318.1"/>
    <property type="molecule type" value="Genomic_DNA"/>
</dbReference>
<dbReference type="Proteomes" id="UP000321379">
    <property type="component" value="Unassembled WGS sequence"/>
</dbReference>
<comment type="caution">
    <text evidence="1">The sequence shown here is derived from an EMBL/GenBank/DDBJ whole genome shotgun (WGS) entry which is preliminary data.</text>
</comment>
<organism evidence="1 2">
    <name type="scientific">Lacisediminihabitans profunda</name>
    <dbReference type="NCBI Taxonomy" id="2594790"/>
    <lineage>
        <taxon>Bacteria</taxon>
        <taxon>Bacillati</taxon>
        <taxon>Actinomycetota</taxon>
        <taxon>Actinomycetes</taxon>
        <taxon>Micrococcales</taxon>
        <taxon>Microbacteriaceae</taxon>
        <taxon>Lacisediminihabitans</taxon>
    </lineage>
</organism>
<dbReference type="RefSeq" id="WP_147784336.1">
    <property type="nucleotide sequence ID" value="NZ_VRMG01000009.1"/>
</dbReference>
<protein>
    <submittedName>
        <fullName evidence="1">SEC-C domain-containing protein</fullName>
    </submittedName>
</protein>
<dbReference type="AlphaFoldDB" id="A0A5C8UN73"/>
<dbReference type="SUPFAM" id="SSF103642">
    <property type="entry name" value="Sec-C motif"/>
    <property type="match status" value="1"/>
</dbReference>
<name>A0A5C8UN73_9MICO</name>
<keyword evidence="2" id="KW-1185">Reference proteome</keyword>
<accession>A0A5C8UN73</accession>
<sequence>MTLVTVVATSTYFVHVADRRLTGPASLPNEQNKTIILHMPSDLTMVVGYAGLAHFAHKPMNQELMRLFCELYRTVEGDITEFLKGIRGALDSRFSELDIARLNPRDKRFSLIVTAIGRGTRVNPLVSCSTFSNYRDLHGTAPDALIAAPAFSSRYDSLEPSPGAPNPGVIITVGDDASFGPRLDDLLELVAQGKPARFVRDRVVADMASTALTHPTISGDVHSVTIDRSFEITTDYHVTDPTGVMSFPDHVGFDEQHNCIAASGATLSQGTDPNHPVGIMVRPKQSKKSRCWCGSGKRFDSCHGRRACP</sequence>
<dbReference type="Pfam" id="PF02810">
    <property type="entry name" value="SEC-C"/>
    <property type="match status" value="1"/>
</dbReference>
<gene>
    <name evidence="1" type="ORF">FVP33_14155</name>
</gene>
<reference evidence="1 2" key="1">
    <citation type="submission" date="2019-08" db="EMBL/GenBank/DDBJ databases">
        <title>Bacterial whole genome sequence for Glaciihabitans sp. CHu50b-6-2.</title>
        <authorList>
            <person name="Jin L."/>
        </authorList>
    </citation>
    <scope>NUCLEOTIDE SEQUENCE [LARGE SCALE GENOMIC DNA]</scope>
    <source>
        <strain evidence="1 2">CHu50b-6-2</strain>
    </source>
</reference>
<proteinExistence type="predicted"/>
<evidence type="ECO:0000313" key="2">
    <source>
        <dbReference type="Proteomes" id="UP000321379"/>
    </source>
</evidence>
<evidence type="ECO:0000313" key="1">
    <source>
        <dbReference type="EMBL" id="TXN29318.1"/>
    </source>
</evidence>
<dbReference type="InterPro" id="IPR004027">
    <property type="entry name" value="SEC_C_motif"/>
</dbReference>